<evidence type="ECO:0000256" key="6">
    <source>
        <dbReference type="ARBA" id="ARBA00022723"/>
    </source>
</evidence>
<dbReference type="InterPro" id="IPR016185">
    <property type="entry name" value="PreATP-grasp_dom_sf"/>
</dbReference>
<feature type="binding site" evidence="14">
    <location>
        <position position="878"/>
    </location>
    <ligand>
        <name>Mg(2+)</name>
        <dbReference type="ChEBI" id="CHEBI:18420"/>
        <label>3</label>
    </ligand>
</feature>
<feature type="binding site" evidence="14">
    <location>
        <position position="210"/>
    </location>
    <ligand>
        <name>ATP</name>
        <dbReference type="ChEBI" id="CHEBI:30616"/>
        <label>1</label>
    </ligand>
</feature>
<dbReference type="SUPFAM" id="SSF56059">
    <property type="entry name" value="Glutathione synthetase ATP-binding domain-like"/>
    <property type="match status" value="2"/>
</dbReference>
<feature type="region of interest" description="Allosteric domain" evidence="14">
    <location>
        <begin position="973"/>
        <end position="1112"/>
    </location>
</feature>
<dbReference type="EMBL" id="JAPDOB010000001">
    <property type="protein sequence ID" value="MCW3796951.1"/>
    <property type="molecule type" value="Genomic_DNA"/>
</dbReference>
<feature type="binding site" evidence="14">
    <location>
        <position position="301"/>
    </location>
    <ligand>
        <name>Mg(2+)</name>
        <dbReference type="ChEBI" id="CHEBI:18420"/>
        <label>2</label>
    </ligand>
</feature>
<dbReference type="InterPro" id="IPR005480">
    <property type="entry name" value="CPSase_lsu_oligo"/>
</dbReference>
<evidence type="ECO:0000256" key="13">
    <source>
        <dbReference type="ARBA" id="ARBA00047359"/>
    </source>
</evidence>
<feature type="binding site" evidence="14">
    <location>
        <position position="241"/>
    </location>
    <ligand>
        <name>ATP</name>
        <dbReference type="ChEBI" id="CHEBI:30616"/>
        <label>1</label>
    </ligand>
</feature>
<dbReference type="Gene3D" id="1.10.1030.10">
    <property type="entry name" value="Carbamoyl-phosphate synthetase, large subunit oligomerisation domain"/>
    <property type="match status" value="1"/>
</dbReference>
<evidence type="ECO:0000256" key="9">
    <source>
        <dbReference type="ARBA" id="ARBA00022840"/>
    </source>
</evidence>
<dbReference type="InterPro" id="IPR058047">
    <property type="entry name" value="CPSase_preATP-grasp"/>
</dbReference>
<evidence type="ECO:0000256" key="1">
    <source>
        <dbReference type="ARBA" id="ARBA00005077"/>
    </source>
</evidence>
<evidence type="ECO:0000256" key="7">
    <source>
        <dbReference type="ARBA" id="ARBA00022737"/>
    </source>
</evidence>
<dbReference type="InterPro" id="IPR036897">
    <property type="entry name" value="CarbamoylP_synth_lsu_oligo_sf"/>
</dbReference>
<dbReference type="SMART" id="SM01096">
    <property type="entry name" value="CPSase_L_D3"/>
    <property type="match status" value="1"/>
</dbReference>
<dbReference type="PROSITE" id="PS00866">
    <property type="entry name" value="CPSASE_1"/>
    <property type="match status" value="1"/>
</dbReference>
<evidence type="ECO:0000259" key="15">
    <source>
        <dbReference type="PROSITE" id="PS50975"/>
    </source>
</evidence>
<dbReference type="EC" id="6.3.5.5" evidence="14"/>
<dbReference type="SUPFAM" id="SSF52335">
    <property type="entry name" value="Methylglyoxal synthase-like"/>
    <property type="match status" value="1"/>
</dbReference>
<comment type="catalytic activity">
    <reaction evidence="13 14">
        <text>hydrogencarbonate + NH4(+) + 2 ATP = carbamoyl phosphate + 2 ADP + phosphate + 2 H(+)</text>
        <dbReference type="Rhea" id="RHEA:18029"/>
        <dbReference type="ChEBI" id="CHEBI:15378"/>
        <dbReference type="ChEBI" id="CHEBI:17544"/>
        <dbReference type="ChEBI" id="CHEBI:28938"/>
        <dbReference type="ChEBI" id="CHEBI:30616"/>
        <dbReference type="ChEBI" id="CHEBI:43474"/>
        <dbReference type="ChEBI" id="CHEBI:58228"/>
        <dbReference type="ChEBI" id="CHEBI:456216"/>
        <dbReference type="EC" id="6.3.4.16"/>
    </reaction>
</comment>
<dbReference type="SUPFAM" id="SSF48108">
    <property type="entry name" value="Carbamoyl phosphate synthetase, large subunit connection domain"/>
    <property type="match status" value="1"/>
</dbReference>
<feature type="binding site" evidence="14">
    <location>
        <position position="175"/>
    </location>
    <ligand>
        <name>ATP</name>
        <dbReference type="ChEBI" id="CHEBI:30616"/>
        <label>1</label>
    </ligand>
</feature>
<feature type="binding site" evidence="14">
    <location>
        <position position="793"/>
    </location>
    <ligand>
        <name>ATP</name>
        <dbReference type="ChEBI" id="CHEBI:30616"/>
        <label>2</label>
    </ligand>
</feature>
<dbReference type="Gene3D" id="3.30.470.20">
    <property type="entry name" value="ATP-grasp fold, B domain"/>
    <property type="match status" value="2"/>
</dbReference>
<feature type="binding site" evidence="14">
    <location>
        <position position="878"/>
    </location>
    <ligand>
        <name>Mg(2+)</name>
        <dbReference type="ChEBI" id="CHEBI:18420"/>
        <label>4</label>
    </ligand>
</feature>
<dbReference type="PROSITE" id="PS50975">
    <property type="entry name" value="ATP_GRASP"/>
    <property type="match status" value="2"/>
</dbReference>
<keyword evidence="11 14" id="KW-0665">Pyrimidine biosynthesis</keyword>
<feature type="binding site" evidence="14">
    <location>
        <position position="798"/>
    </location>
    <ligand>
        <name>ATP</name>
        <dbReference type="ChEBI" id="CHEBI:30616"/>
        <label>2</label>
    </ligand>
</feature>
<dbReference type="PRINTS" id="PR00098">
    <property type="entry name" value="CPSASE"/>
</dbReference>
<dbReference type="SUPFAM" id="SSF52440">
    <property type="entry name" value="PreATP-grasp domain"/>
    <property type="match status" value="2"/>
</dbReference>
<feature type="binding site" evidence="14">
    <location>
        <position position="129"/>
    </location>
    <ligand>
        <name>ATP</name>
        <dbReference type="ChEBI" id="CHEBI:30616"/>
        <label>1</label>
    </ligand>
</feature>
<feature type="binding site" evidence="14">
    <location>
        <position position="866"/>
    </location>
    <ligand>
        <name>Mg(2+)</name>
        <dbReference type="ChEBI" id="CHEBI:18420"/>
        <label>3</label>
    </ligand>
</feature>
<name>A0ABT3JD34_9SPHN</name>
<dbReference type="InterPro" id="IPR011607">
    <property type="entry name" value="MGS-like_dom"/>
</dbReference>
<dbReference type="Gene3D" id="3.40.50.20">
    <property type="match status" value="2"/>
</dbReference>
<keyword evidence="4 14" id="KW-0436">Ligase</keyword>
<feature type="binding site" evidence="14">
    <location>
        <position position="243"/>
    </location>
    <ligand>
        <name>ATP</name>
        <dbReference type="ChEBI" id="CHEBI:30616"/>
        <label>1</label>
    </ligand>
</feature>
<dbReference type="Pfam" id="PF02787">
    <property type="entry name" value="CPSase_L_D3"/>
    <property type="match status" value="1"/>
</dbReference>
<feature type="binding site" evidence="14">
    <location>
        <position position="285"/>
    </location>
    <ligand>
        <name>Mn(2+)</name>
        <dbReference type="ChEBI" id="CHEBI:29035"/>
        <label>1</label>
    </ligand>
</feature>
<evidence type="ECO:0000256" key="8">
    <source>
        <dbReference type="ARBA" id="ARBA00022741"/>
    </source>
</evidence>
<feature type="binding site" evidence="14">
    <location>
        <position position="878"/>
    </location>
    <ligand>
        <name>ATP</name>
        <dbReference type="ChEBI" id="CHEBI:30616"/>
        <label>2</label>
    </ligand>
</feature>
<dbReference type="EC" id="6.3.4.16" evidence="14"/>
<organism evidence="17 18">
    <name type="scientific">Sphingomonas arvum</name>
    <dbReference type="NCBI Taxonomy" id="2992113"/>
    <lineage>
        <taxon>Bacteria</taxon>
        <taxon>Pseudomonadati</taxon>
        <taxon>Pseudomonadota</taxon>
        <taxon>Alphaproteobacteria</taxon>
        <taxon>Sphingomonadales</taxon>
        <taxon>Sphingomonadaceae</taxon>
        <taxon>Sphingomonas</taxon>
    </lineage>
</organism>
<dbReference type="InterPro" id="IPR005483">
    <property type="entry name" value="CPSase_dom"/>
</dbReference>
<keyword evidence="6" id="KW-0479">Metal-binding</keyword>
<dbReference type="GO" id="GO:0004088">
    <property type="term" value="F:carbamoyl-phosphate synthase (glutamine-hydrolyzing) activity"/>
    <property type="evidence" value="ECO:0007669"/>
    <property type="project" value="UniProtKB-EC"/>
</dbReference>
<feature type="binding site" evidence="14">
    <location>
        <position position="299"/>
    </location>
    <ligand>
        <name>Mn(2+)</name>
        <dbReference type="ChEBI" id="CHEBI:29035"/>
        <label>1</label>
    </ligand>
</feature>
<evidence type="ECO:0000256" key="4">
    <source>
        <dbReference type="ARBA" id="ARBA00022598"/>
    </source>
</evidence>
<dbReference type="PANTHER" id="PTHR11405">
    <property type="entry name" value="CARBAMOYLTRANSFERASE FAMILY MEMBER"/>
    <property type="match status" value="1"/>
</dbReference>
<feature type="binding site" evidence="14">
    <location>
        <position position="880"/>
    </location>
    <ligand>
        <name>Mg(2+)</name>
        <dbReference type="ChEBI" id="CHEBI:18420"/>
        <label>4</label>
    </ligand>
</feature>
<feature type="binding site" evidence="14">
    <location>
        <position position="880"/>
    </location>
    <ligand>
        <name>Mn(2+)</name>
        <dbReference type="ChEBI" id="CHEBI:29035"/>
        <label>4</label>
    </ligand>
</feature>
<feature type="binding site" evidence="14">
    <location>
        <position position="176"/>
    </location>
    <ligand>
        <name>ATP</name>
        <dbReference type="ChEBI" id="CHEBI:30616"/>
        <label>1</label>
    </ligand>
</feature>
<feature type="binding site" evidence="14">
    <location>
        <position position="301"/>
    </location>
    <ligand>
        <name>Mn(2+)</name>
        <dbReference type="ChEBI" id="CHEBI:29035"/>
        <label>2</label>
    </ligand>
</feature>
<comment type="function">
    <text evidence="14">Large subunit of the glutamine-dependent carbamoyl phosphate synthetase (CPSase). CPSase catalyzes the formation of carbamoyl phosphate from the ammonia moiety of glutamine, carbonate, and phosphate donated by ATP, constituting the first step of 2 biosynthetic pathways, one leading to arginine and/or urea and the other to pyrimidine nucleotides. The large subunit (synthetase) binds the substrates ammonia (free or transferred from glutamine from the small subunit), hydrogencarbonate and ATP and carries out an ATP-coupled ligase reaction, activating hydrogencarbonate by forming carboxy phosphate which reacts with ammonia to form carbamoyl phosphate.</text>
</comment>
<feature type="binding site" evidence="14">
    <location>
        <position position="791"/>
    </location>
    <ligand>
        <name>ATP</name>
        <dbReference type="ChEBI" id="CHEBI:30616"/>
        <label>2</label>
    </ligand>
</feature>
<feature type="binding site" evidence="14">
    <location>
        <position position="208"/>
    </location>
    <ligand>
        <name>ATP</name>
        <dbReference type="ChEBI" id="CHEBI:30616"/>
        <label>1</label>
    </ligand>
</feature>
<evidence type="ECO:0000256" key="14">
    <source>
        <dbReference type="HAMAP-Rule" id="MF_01210"/>
    </source>
</evidence>
<comment type="pathway">
    <text evidence="14">Pyrimidine metabolism; UMP biosynthesis via de novo pathway; (S)-dihydroorotate from bicarbonate: step 1/3.</text>
</comment>
<dbReference type="InterPro" id="IPR005479">
    <property type="entry name" value="CPAse_ATP-bd"/>
</dbReference>
<keyword evidence="18" id="KW-1185">Reference proteome</keyword>
<dbReference type="Pfam" id="PF02142">
    <property type="entry name" value="MGS"/>
    <property type="match status" value="1"/>
</dbReference>
<dbReference type="Proteomes" id="UP001526246">
    <property type="component" value="Unassembled WGS sequence"/>
</dbReference>
<feature type="binding site" evidence="14">
    <location>
        <position position="169"/>
    </location>
    <ligand>
        <name>ATP</name>
        <dbReference type="ChEBI" id="CHEBI:30616"/>
        <label>1</label>
    </ligand>
</feature>
<evidence type="ECO:0000256" key="12">
    <source>
        <dbReference type="ARBA" id="ARBA00023211"/>
    </source>
</evidence>
<dbReference type="HAMAP" id="MF_01210_B">
    <property type="entry name" value="CPSase_L_chain_B"/>
    <property type="match status" value="1"/>
</dbReference>
<dbReference type="PROSITE" id="PS00867">
    <property type="entry name" value="CPSASE_2"/>
    <property type="match status" value="2"/>
</dbReference>
<feature type="domain" description="ATP-grasp" evidence="15">
    <location>
        <begin position="716"/>
        <end position="907"/>
    </location>
</feature>
<feature type="binding site" evidence="14">
    <location>
        <position position="285"/>
    </location>
    <ligand>
        <name>Mg(2+)</name>
        <dbReference type="ChEBI" id="CHEBI:18420"/>
        <label>1</label>
    </ligand>
</feature>
<dbReference type="CDD" id="cd01424">
    <property type="entry name" value="MGS_CPS_II"/>
    <property type="match status" value="1"/>
</dbReference>
<feature type="binding site" evidence="14">
    <location>
        <position position="299"/>
    </location>
    <ligand>
        <name>ATP</name>
        <dbReference type="ChEBI" id="CHEBI:30616"/>
        <label>1</label>
    </ligand>
</feature>
<feature type="binding site" evidence="14">
    <location>
        <position position="823"/>
    </location>
    <ligand>
        <name>ATP</name>
        <dbReference type="ChEBI" id="CHEBI:30616"/>
        <label>2</label>
    </ligand>
</feature>
<comment type="domain">
    <text evidence="14">The large subunit is composed of 2 ATP-grasp domains that are involved in binding the 2 ATP molecules needed for carbamoyl phosphate synthesis. The N-terminal ATP-grasp domain (referred to as the carboxyphosphate synthetic component) catalyzes the ATP-dependent phosphorylation of hydrogencarbonate to carboxyphosphate and the subsequent nucleophilic attack by ammonia to form a carbamate intermediate. The C-terminal ATP-grasp domain (referred to as the carbamoyl phosphate synthetic component) then catalyzes the phosphorylation of carbamate with the second ATP to form the end product carbamoyl phosphate. The reactive and unstable enzyme intermediates are sequentially channeled from one active site to the next through the interior of the protein over a distance of at least 96 A.</text>
</comment>
<keyword evidence="3 14" id="KW-0055">Arginine biosynthesis</keyword>
<feature type="region of interest" description="Carboxyphosphate synthetic domain" evidence="14">
    <location>
        <begin position="1"/>
        <end position="403"/>
    </location>
</feature>
<dbReference type="InterPro" id="IPR036914">
    <property type="entry name" value="MGS-like_dom_sf"/>
</dbReference>
<dbReference type="Pfam" id="PF25596">
    <property type="entry name" value="CPSase_L_D1"/>
    <property type="match status" value="2"/>
</dbReference>
<feature type="binding site" evidence="14">
    <location>
        <position position="878"/>
    </location>
    <ligand>
        <name>Mn(2+)</name>
        <dbReference type="ChEBI" id="CHEBI:29035"/>
        <label>4</label>
    </ligand>
</feature>
<dbReference type="PANTHER" id="PTHR11405:SF53">
    <property type="entry name" value="CARBAMOYL-PHOSPHATE SYNTHASE [AMMONIA], MITOCHONDRIAL"/>
    <property type="match status" value="1"/>
</dbReference>
<dbReference type="Gene3D" id="3.40.50.1380">
    <property type="entry name" value="Methylglyoxal synthase-like domain"/>
    <property type="match status" value="1"/>
</dbReference>
<dbReference type="HAMAP" id="MF_01210_A">
    <property type="entry name" value="CPSase_L_chain_A"/>
    <property type="match status" value="1"/>
</dbReference>
<feature type="binding site" evidence="14">
    <location>
        <position position="752"/>
    </location>
    <ligand>
        <name>ATP</name>
        <dbReference type="ChEBI" id="CHEBI:30616"/>
        <label>2</label>
    </ligand>
</feature>
<keyword evidence="7 14" id="KW-0677">Repeat</keyword>
<feature type="binding site" evidence="14">
    <location>
        <position position="878"/>
    </location>
    <ligand>
        <name>Mn(2+)</name>
        <dbReference type="ChEBI" id="CHEBI:29035"/>
        <label>3</label>
    </ligand>
</feature>
<feature type="domain" description="ATP-grasp" evidence="15">
    <location>
        <begin position="133"/>
        <end position="328"/>
    </location>
</feature>
<evidence type="ECO:0000256" key="10">
    <source>
        <dbReference type="ARBA" id="ARBA00022842"/>
    </source>
</evidence>
<comment type="similarity">
    <text evidence="2 14">Belongs to the CarB family.</text>
</comment>
<dbReference type="Pfam" id="PF02786">
    <property type="entry name" value="CPSase_L_D2"/>
    <property type="match status" value="2"/>
</dbReference>
<comment type="caution">
    <text evidence="14">Lacks conserved residue(s) required for the propagation of feature annotation.</text>
</comment>
<keyword evidence="12" id="KW-0464">Manganese</keyword>
<feature type="binding site" evidence="14">
    <location>
        <position position="825"/>
    </location>
    <ligand>
        <name>ATP</name>
        <dbReference type="ChEBI" id="CHEBI:30616"/>
        <label>2</label>
    </ligand>
</feature>
<feature type="binding site" evidence="14">
    <location>
        <position position="285"/>
    </location>
    <ligand>
        <name>ATP</name>
        <dbReference type="ChEBI" id="CHEBI:30616"/>
        <label>1</label>
    </ligand>
</feature>
<feature type="binding site" evidence="14">
    <location>
        <position position="826"/>
    </location>
    <ligand>
        <name>ATP</name>
        <dbReference type="ChEBI" id="CHEBI:30616"/>
        <label>2</label>
    </ligand>
</feature>
<dbReference type="NCBIfam" id="TIGR01369">
    <property type="entry name" value="CPSaseII_lrg"/>
    <property type="match status" value="1"/>
</dbReference>
<evidence type="ECO:0000256" key="2">
    <source>
        <dbReference type="ARBA" id="ARBA00009799"/>
    </source>
</evidence>
<evidence type="ECO:0000313" key="17">
    <source>
        <dbReference type="EMBL" id="MCW3796951.1"/>
    </source>
</evidence>
<keyword evidence="5 14" id="KW-0028">Amino-acid biosynthesis</keyword>
<proteinExistence type="inferred from homology"/>
<dbReference type="NCBIfam" id="NF003671">
    <property type="entry name" value="PRK05294.1"/>
    <property type="match status" value="1"/>
</dbReference>
<feature type="binding site" evidence="14">
    <location>
        <position position="299"/>
    </location>
    <ligand>
        <name>Mn(2+)</name>
        <dbReference type="ChEBI" id="CHEBI:29035"/>
        <label>2</label>
    </ligand>
</feature>
<feature type="binding site" evidence="14">
    <location>
        <position position="866"/>
    </location>
    <ligand>
        <name>ATP</name>
        <dbReference type="ChEBI" id="CHEBI:30616"/>
        <label>2</label>
    </ligand>
</feature>
<protein>
    <recommendedName>
        <fullName evidence="14">Carbamoyl phosphate synthase large chain</fullName>
        <ecNumber evidence="14">6.3.4.16</ecNumber>
        <ecNumber evidence="14">6.3.5.5</ecNumber>
    </recommendedName>
    <alternativeName>
        <fullName evidence="14">Carbamoyl phosphate synthetase ammonia chain</fullName>
    </alternativeName>
</protein>
<dbReference type="InterPro" id="IPR011761">
    <property type="entry name" value="ATP-grasp"/>
</dbReference>
<feature type="binding site" evidence="14">
    <location>
        <position position="866"/>
    </location>
    <ligand>
        <name>Mn(2+)</name>
        <dbReference type="ChEBI" id="CHEBI:29035"/>
        <label>3</label>
    </ligand>
</feature>
<evidence type="ECO:0000256" key="11">
    <source>
        <dbReference type="ARBA" id="ARBA00022975"/>
    </source>
</evidence>
<evidence type="ECO:0000313" key="18">
    <source>
        <dbReference type="Proteomes" id="UP001526246"/>
    </source>
</evidence>
<comment type="pathway">
    <text evidence="1 14">Amino-acid biosynthesis; L-arginine biosynthesis; carbamoyl phosphate from bicarbonate: step 1/1.</text>
</comment>
<evidence type="ECO:0000259" key="16">
    <source>
        <dbReference type="PROSITE" id="PS51855"/>
    </source>
</evidence>
<feature type="binding site" evidence="14">
    <location>
        <position position="215"/>
    </location>
    <ligand>
        <name>ATP</name>
        <dbReference type="ChEBI" id="CHEBI:30616"/>
        <label>1</label>
    </ligand>
</feature>
<comment type="subunit">
    <text evidence="14">Composed of two chains; the small (or glutamine) chain promotes the hydrolysis of glutamine to ammonia, which is used by the large (or ammonia) chain to synthesize carbamoyl phosphate. Tetramer of heterodimers (alpha,beta)4.</text>
</comment>
<feature type="domain" description="MGS-like" evidence="16">
    <location>
        <begin position="973"/>
        <end position="1112"/>
    </location>
</feature>
<keyword evidence="10" id="KW-0460">Magnesium</keyword>
<feature type="binding site" evidence="14">
    <location>
        <position position="824"/>
    </location>
    <ligand>
        <name>ATP</name>
        <dbReference type="ChEBI" id="CHEBI:30616"/>
        <label>2</label>
    </ligand>
</feature>
<dbReference type="SMART" id="SM00851">
    <property type="entry name" value="MGS"/>
    <property type="match status" value="1"/>
</dbReference>
<dbReference type="PROSITE" id="PS51855">
    <property type="entry name" value="MGS"/>
    <property type="match status" value="1"/>
</dbReference>
<dbReference type="InterPro" id="IPR006275">
    <property type="entry name" value="CPSase_lsu"/>
</dbReference>
<keyword evidence="8 14" id="KW-0547">Nucleotide-binding</keyword>
<evidence type="ECO:0000256" key="5">
    <source>
        <dbReference type="ARBA" id="ARBA00022605"/>
    </source>
</evidence>
<keyword evidence="9 14" id="KW-0067">ATP-binding</keyword>
<accession>A0ABT3JD34</accession>
<dbReference type="RefSeq" id="WP_264880976.1">
    <property type="nucleotide sequence ID" value="NZ_JAPDOB010000001.1"/>
</dbReference>
<evidence type="ECO:0000256" key="3">
    <source>
        <dbReference type="ARBA" id="ARBA00022571"/>
    </source>
</evidence>
<feature type="binding site" evidence="14">
    <location>
        <position position="299"/>
    </location>
    <ligand>
        <name>Mg(2+)</name>
        <dbReference type="ChEBI" id="CHEBI:18420"/>
        <label>2</label>
    </ligand>
</feature>
<feature type="binding site" evidence="14">
    <location>
        <position position="299"/>
    </location>
    <ligand>
        <name>Mg(2+)</name>
        <dbReference type="ChEBI" id="CHEBI:18420"/>
        <label>1</label>
    </ligand>
</feature>
<gene>
    <name evidence="14 17" type="primary">carB</name>
    <name evidence="17" type="ORF">OMW55_03915</name>
</gene>
<sequence>MPKRTDISSILIIGAGPIVIGQAAEFDYSGSQAVKALKAEGYRVIVVNSNPATIMTDPEGADATYIEPVTPEIVARIIEAERPDALLPTMGGQTALNTALALYKDGTLDRLGVELIGANAAAIEKAEDRQKFRDAMDRIGLESPKSAIVHSVEEAVAALDEVGLPAVIRPSFTLGGTGGGIAYNREEYLAIVKSGLEASPTTEVLIDESVVGWKEYEMEVVRDRADNAIIICSIENVDPMGVHTGDSITVAPALTLTDKEYQRMRSASIAVLREIGVETGGSNVQFAVDPKTGRMLVIEMNPRVSRSSALASKATGFPIAKVAARLAVGYTLDEIANDITGGATPASFEPTIDYVVTKIPRFTFEKFKGASNNLSTAMKSVGEVMAIGRSFAESLQKALRGLEIGLTGLDRVRNLENASPDEIAAALANPTPDRLLVAAEALRHGFTIEKINEIAGFDPWFLERLAEIVRAEGQVRAFGLPNDAAGVRRLKGMGFSDARLAQLSLRSTGMDREMGELQARGRGIVHAAMRAMTGGVTEWEVRQHRLKLGVRPVFKRIDSCAAEFDASTPYLYSTYEAPLFGEPEDETEVTDARKVVILGGGPNRIGQGIEFDYCCCHAAFALRDAGLQTVMINCNPETVSTDPDTSDRLYFEPLTGEDVLEIVTREQEKGQLLGVIVQLGGQTPLKLAAGLQDAGVPILGTSPDSIDLAEDRERFAALVSRLRLMQPENGIARSRDEAITVAERIGYPVLLRPSYVLGGRAMEVVDGPAQLDNYIATAVEVSGSSPVLIDRYLRDAVEVDVDAICDGTDVVVAGVLEHIEEAGVHSGDSACSIPPHSLPAEIVAEIERQTRALALELKVRGLMNVQFAVKGGQVYLIEVNPRASRTVPFTAKAIGVPVAKIAARVMAGEKLADLPKLRRPQGYVAVKESVFPFARFPGTDPVLGPEMKSTGEVMGIDREFDIAFAKSQIGAGVKLPDGGTLFVSVKNSDKELVVPAVEQMVALGFEVIATSRTADYLRGRGLPVTTVNKVAQGRPHIVDRIVDGDVTLVFNTTEGWQSLKDSESIRATALNRKVPYFTTVSASVAVARAIGAVRGRSLEVRSLQSYYSGLES</sequence>
<comment type="caution">
    <text evidence="17">The sequence shown here is derived from an EMBL/GenBank/DDBJ whole genome shotgun (WGS) entry which is preliminary data.</text>
</comment>
<feature type="binding site" evidence="14">
    <location>
        <position position="242"/>
    </location>
    <ligand>
        <name>ATP</name>
        <dbReference type="ChEBI" id="CHEBI:30616"/>
        <label>1</label>
    </ligand>
</feature>
<reference evidence="17 18" key="1">
    <citation type="submission" date="2022-10" db="EMBL/GenBank/DDBJ databases">
        <title>Sphingomonas sp.</title>
        <authorList>
            <person name="Jin C."/>
        </authorList>
    </citation>
    <scope>NUCLEOTIDE SEQUENCE [LARGE SCALE GENOMIC DNA]</scope>
    <source>
        <strain evidence="17 18">BN140010</strain>
    </source>
</reference>
<dbReference type="InterPro" id="IPR033937">
    <property type="entry name" value="MGS_CPS_CarB"/>
</dbReference>
<comment type="cofactor">
    <cofactor evidence="14">
        <name>Mg(2+)</name>
        <dbReference type="ChEBI" id="CHEBI:18420"/>
    </cofactor>
    <cofactor evidence="14">
        <name>Mn(2+)</name>
        <dbReference type="ChEBI" id="CHEBI:29035"/>
    </cofactor>
    <text evidence="14">Binds 4 Mg(2+) or Mn(2+) ions per subunit.</text>
</comment>
<comment type="catalytic activity">
    <reaction evidence="14">
        <text>hydrogencarbonate + L-glutamine + 2 ATP + H2O = carbamoyl phosphate + L-glutamate + 2 ADP + phosphate + 2 H(+)</text>
        <dbReference type="Rhea" id="RHEA:18633"/>
        <dbReference type="ChEBI" id="CHEBI:15377"/>
        <dbReference type="ChEBI" id="CHEBI:15378"/>
        <dbReference type="ChEBI" id="CHEBI:17544"/>
        <dbReference type="ChEBI" id="CHEBI:29985"/>
        <dbReference type="ChEBI" id="CHEBI:30616"/>
        <dbReference type="ChEBI" id="CHEBI:43474"/>
        <dbReference type="ChEBI" id="CHEBI:58228"/>
        <dbReference type="ChEBI" id="CHEBI:58359"/>
        <dbReference type="ChEBI" id="CHEBI:456216"/>
        <dbReference type="EC" id="6.3.5.5"/>
    </reaction>
</comment>